<evidence type="ECO:0000256" key="11">
    <source>
        <dbReference type="ARBA" id="ARBA00022956"/>
    </source>
</evidence>
<dbReference type="EMBL" id="RWKW01000081">
    <property type="protein sequence ID" value="RST84694.1"/>
    <property type="molecule type" value="Genomic_DNA"/>
</dbReference>
<accession>A0A3R9Y5I7</accession>
<dbReference type="InterPro" id="IPR000066">
    <property type="entry name" value="Antenna_a/b"/>
</dbReference>
<sequence>MAATDGSLSGLSEAEAREFHSVFMSSFIGFVIVAVIAHILAWMWRPWLPGPQGYASLEDGIQPITSALLSLVA</sequence>
<keyword evidence="14 16" id="KW-0472">Membrane</keyword>
<keyword evidence="10" id="KW-0460">Magnesium</keyword>
<dbReference type="PROSITE" id="PS00969">
    <property type="entry name" value="ANTENNA_COMP_BETA"/>
    <property type="match status" value="1"/>
</dbReference>
<dbReference type="GO" id="GO:0046872">
    <property type="term" value="F:metal ion binding"/>
    <property type="evidence" value="ECO:0007669"/>
    <property type="project" value="UniProtKB-KW"/>
</dbReference>
<dbReference type="NCBIfam" id="NF040862">
    <property type="entry name" value="pufB_517_ASD"/>
    <property type="match status" value="1"/>
</dbReference>
<evidence type="ECO:0000256" key="4">
    <source>
        <dbReference type="ARBA" id="ARBA00011367"/>
    </source>
</evidence>
<dbReference type="RefSeq" id="WP_126701591.1">
    <property type="nucleotide sequence ID" value="NZ_RWKW01000081.1"/>
</dbReference>
<keyword evidence="15" id="KW-0437">Light-harvesting polypeptide</keyword>
<dbReference type="GO" id="GO:0030077">
    <property type="term" value="C:plasma membrane light-harvesting complex"/>
    <property type="evidence" value="ECO:0007669"/>
    <property type="project" value="InterPro"/>
</dbReference>
<dbReference type="InterPro" id="IPR035889">
    <property type="entry name" value="Light-harvesting_complex"/>
</dbReference>
<evidence type="ECO:0000256" key="1">
    <source>
        <dbReference type="ARBA" id="ARBA00002455"/>
    </source>
</evidence>
<protein>
    <submittedName>
        <fullName evidence="18">Light-harvesting protein</fullName>
    </submittedName>
</protein>
<comment type="caution">
    <text evidence="18">The sequence shown here is derived from an EMBL/GenBank/DDBJ whole genome shotgun (WGS) entry which is preliminary data.</text>
</comment>
<evidence type="ECO:0000256" key="7">
    <source>
        <dbReference type="ARBA" id="ARBA00022549"/>
    </source>
</evidence>
<evidence type="ECO:0000256" key="5">
    <source>
        <dbReference type="ARBA" id="ARBA00022475"/>
    </source>
</evidence>
<keyword evidence="5" id="KW-1003">Cell membrane</keyword>
<organism evidence="18 19">
    <name type="scientific">Aquibium carbonis</name>
    <dbReference type="NCBI Taxonomy" id="2495581"/>
    <lineage>
        <taxon>Bacteria</taxon>
        <taxon>Pseudomonadati</taxon>
        <taxon>Pseudomonadota</taxon>
        <taxon>Alphaproteobacteria</taxon>
        <taxon>Hyphomicrobiales</taxon>
        <taxon>Phyllobacteriaceae</taxon>
        <taxon>Aquibium</taxon>
    </lineage>
</organism>
<evidence type="ECO:0000256" key="14">
    <source>
        <dbReference type="ARBA" id="ARBA00023136"/>
    </source>
</evidence>
<dbReference type="PRINTS" id="PR00674">
    <property type="entry name" value="LIGHTHARVSTB"/>
</dbReference>
<keyword evidence="9" id="KW-0479">Metal-binding</keyword>
<dbReference type="AlphaFoldDB" id="A0A3R9Y5I7"/>
<dbReference type="Pfam" id="PF00556">
    <property type="entry name" value="LHC"/>
    <property type="match status" value="1"/>
</dbReference>
<evidence type="ECO:0000256" key="8">
    <source>
        <dbReference type="ARBA" id="ARBA00022692"/>
    </source>
</evidence>
<evidence type="ECO:0000313" key="18">
    <source>
        <dbReference type="EMBL" id="RST84694.1"/>
    </source>
</evidence>
<dbReference type="OrthoDB" id="7391998at2"/>
<comment type="subunit">
    <text evidence="4">The core complex is formed by different alpha and beta chains, binding bacteriochlorophyll molecules, and arranged most probably in tetrameric structures disposed around the reaction center. The non-pigmented gamma chains may constitute additional components.</text>
</comment>
<evidence type="ECO:0000256" key="3">
    <source>
        <dbReference type="ARBA" id="ARBA00011052"/>
    </source>
</evidence>
<proteinExistence type="inferred from homology"/>
<evidence type="ECO:0000256" key="12">
    <source>
        <dbReference type="ARBA" id="ARBA00022989"/>
    </source>
</evidence>
<dbReference type="InterPro" id="IPR002362">
    <property type="entry name" value="LHB-1/5"/>
</dbReference>
<evidence type="ECO:0000313" key="19">
    <source>
        <dbReference type="Proteomes" id="UP000278398"/>
    </source>
</evidence>
<dbReference type="GO" id="GO:0042314">
    <property type="term" value="F:bacteriochlorophyll binding"/>
    <property type="evidence" value="ECO:0007669"/>
    <property type="project" value="UniProtKB-KW"/>
</dbReference>
<evidence type="ECO:0000256" key="2">
    <source>
        <dbReference type="ARBA" id="ARBA00004249"/>
    </source>
</evidence>
<reference evidence="18 19" key="1">
    <citation type="submission" date="2018-12" db="EMBL/GenBank/DDBJ databases">
        <title>Mesorhizobium carbonis sp. nov., isolated from coal mine water.</title>
        <authorList>
            <person name="Xin W."/>
            <person name="Xu Z."/>
            <person name="Xiang F."/>
            <person name="Zhang J."/>
            <person name="Xi L."/>
            <person name="Liu J."/>
        </authorList>
    </citation>
    <scope>NUCLEOTIDE SEQUENCE [LARGE SCALE GENOMIC DNA]</scope>
    <source>
        <strain evidence="18 19">B2.3</strain>
    </source>
</reference>
<keyword evidence="8 16" id="KW-0812">Transmembrane</keyword>
<keyword evidence="12 16" id="KW-1133">Transmembrane helix</keyword>
<evidence type="ECO:0000256" key="15">
    <source>
        <dbReference type="ARBA" id="ARBA00023243"/>
    </source>
</evidence>
<keyword evidence="11" id="KW-0076">Bacteriochlorophyll</keyword>
<dbReference type="GO" id="GO:0005886">
    <property type="term" value="C:plasma membrane"/>
    <property type="evidence" value="ECO:0007669"/>
    <property type="project" value="UniProtKB-SubCell"/>
</dbReference>
<keyword evidence="7" id="KW-0042">Antenna complex</keyword>
<gene>
    <name evidence="18" type="ORF">EJC49_19405</name>
</gene>
<evidence type="ECO:0000256" key="13">
    <source>
        <dbReference type="ARBA" id="ARBA00022991"/>
    </source>
</evidence>
<dbReference type="InterPro" id="IPR023624">
    <property type="entry name" value="Antenna_beta_dom_sf"/>
</dbReference>
<feature type="domain" description="Antenna complex alpha/beta subunit" evidence="17">
    <location>
        <begin position="14"/>
        <end position="48"/>
    </location>
</feature>
<keyword evidence="6" id="KW-0148">Chlorophyll</keyword>
<evidence type="ECO:0000256" key="16">
    <source>
        <dbReference type="SAM" id="Phobius"/>
    </source>
</evidence>
<dbReference type="Proteomes" id="UP000278398">
    <property type="component" value="Unassembled WGS sequence"/>
</dbReference>
<feature type="transmembrane region" description="Helical" evidence="16">
    <location>
        <begin position="21"/>
        <end position="44"/>
    </location>
</feature>
<evidence type="ECO:0000259" key="17">
    <source>
        <dbReference type="Pfam" id="PF00556"/>
    </source>
</evidence>
<evidence type="ECO:0000256" key="10">
    <source>
        <dbReference type="ARBA" id="ARBA00022842"/>
    </source>
</evidence>
<dbReference type="GO" id="GO:0019684">
    <property type="term" value="P:photosynthesis, light reaction"/>
    <property type="evidence" value="ECO:0007669"/>
    <property type="project" value="InterPro"/>
</dbReference>
<keyword evidence="19" id="KW-1185">Reference proteome</keyword>
<evidence type="ECO:0000256" key="9">
    <source>
        <dbReference type="ARBA" id="ARBA00022723"/>
    </source>
</evidence>
<name>A0A3R9Y5I7_9HYPH</name>
<comment type="similarity">
    <text evidence="3">Belongs to the antenna complex beta subunit family.</text>
</comment>
<dbReference type="Gene3D" id="1.20.5.250">
    <property type="match status" value="1"/>
</dbReference>
<dbReference type="InterPro" id="IPR023623">
    <property type="entry name" value="Antenna_beta_CS"/>
</dbReference>
<dbReference type="SUPFAM" id="SSF56918">
    <property type="entry name" value="Light-harvesting complex subunits"/>
    <property type="match status" value="1"/>
</dbReference>
<keyword evidence="13" id="KW-0157">Chromophore</keyword>
<evidence type="ECO:0000256" key="6">
    <source>
        <dbReference type="ARBA" id="ARBA00022494"/>
    </source>
</evidence>
<comment type="function">
    <text evidence="1">Antenna complexes are light-harvesting systems, which transfer the excitation energy to the reaction centers.</text>
</comment>
<comment type="subcellular location">
    <subcellularLocation>
        <location evidence="2">Cell inner membrane</location>
        <topology evidence="2">Single-pass type II membrane protein</topology>
    </subcellularLocation>
</comment>